<feature type="compositionally biased region" description="Basic and acidic residues" evidence="8">
    <location>
        <begin position="146"/>
        <end position="156"/>
    </location>
</feature>
<dbReference type="PROSITE" id="PS00686">
    <property type="entry name" value="NFYA_HAP2_1"/>
    <property type="match status" value="1"/>
</dbReference>
<evidence type="ECO:0000256" key="8">
    <source>
        <dbReference type="SAM" id="MobiDB-lite"/>
    </source>
</evidence>
<evidence type="ECO:0000313" key="9">
    <source>
        <dbReference type="EMBL" id="KAJ1961842.1"/>
    </source>
</evidence>
<evidence type="ECO:0000256" key="4">
    <source>
        <dbReference type="ARBA" id="ARBA00023159"/>
    </source>
</evidence>
<dbReference type="GO" id="GO:0003677">
    <property type="term" value="F:DNA binding"/>
    <property type="evidence" value="ECO:0007669"/>
    <property type="project" value="UniProtKB-KW"/>
</dbReference>
<dbReference type="AlphaFoldDB" id="A0A9W8AR82"/>
<dbReference type="PRINTS" id="PR00616">
    <property type="entry name" value="CCAATSUBUNTB"/>
</dbReference>
<feature type="region of interest" description="Disordered" evidence="8">
    <location>
        <begin position="117"/>
        <end position="166"/>
    </location>
</feature>
<evidence type="ECO:0000256" key="3">
    <source>
        <dbReference type="ARBA" id="ARBA00023125"/>
    </source>
</evidence>
<comment type="subunit">
    <text evidence="7">Heterotrimer.</text>
</comment>
<evidence type="ECO:0000256" key="6">
    <source>
        <dbReference type="ARBA" id="ARBA00023242"/>
    </source>
</evidence>
<dbReference type="EMBL" id="JANBPY010001059">
    <property type="protein sequence ID" value="KAJ1961842.1"/>
    <property type="molecule type" value="Genomic_DNA"/>
</dbReference>
<name>A0A9W8AR82_9FUNG</name>
<dbReference type="InterPro" id="IPR001289">
    <property type="entry name" value="NFYA"/>
</dbReference>
<gene>
    <name evidence="9" type="primary">HAP2_2</name>
    <name evidence="9" type="ORF">IWQ62_003726</name>
</gene>
<dbReference type="PROSITE" id="PS51152">
    <property type="entry name" value="NFYA_HAP2_2"/>
    <property type="match status" value="1"/>
</dbReference>
<protein>
    <recommendedName>
        <fullName evidence="7">Transcriptional activator HAP2</fullName>
    </recommendedName>
</protein>
<sequence length="166" mass="18412">MNPYDRSTHTHFDVGQGAYTNGHTHNPMSLSGYNTATSIGEGYAQPSQYSNLSLMSAQANPMMYPSSAPTSAGVHAIPSEQGDQPLYVNAKQYHRILKRRAARAKLEAEHKISRTRKKYLHESRHRHALRRPRGPGGRFLTTAEVAKLEADKKQTEEPTNPEGTTG</sequence>
<comment type="caution">
    <text evidence="9">The sequence shown here is derived from an EMBL/GenBank/DDBJ whole genome shotgun (WGS) entry which is preliminary data.</text>
</comment>
<dbReference type="OrthoDB" id="1097733at2759"/>
<organism evidence="9 10">
    <name type="scientific">Dispira parvispora</name>
    <dbReference type="NCBI Taxonomy" id="1520584"/>
    <lineage>
        <taxon>Eukaryota</taxon>
        <taxon>Fungi</taxon>
        <taxon>Fungi incertae sedis</taxon>
        <taxon>Zoopagomycota</taxon>
        <taxon>Kickxellomycotina</taxon>
        <taxon>Dimargaritomycetes</taxon>
        <taxon>Dimargaritales</taxon>
        <taxon>Dimargaritaceae</taxon>
        <taxon>Dispira</taxon>
    </lineage>
</organism>
<feature type="region of interest" description="Disordered" evidence="8">
    <location>
        <begin position="1"/>
        <end position="20"/>
    </location>
</feature>
<keyword evidence="3 7" id="KW-0238">DNA-binding</keyword>
<evidence type="ECO:0000256" key="7">
    <source>
        <dbReference type="RuleBase" id="RU367155"/>
    </source>
</evidence>
<comment type="subcellular location">
    <subcellularLocation>
        <location evidence="1 7">Nucleus</location>
    </subcellularLocation>
</comment>
<dbReference type="GO" id="GO:0003700">
    <property type="term" value="F:DNA-binding transcription factor activity"/>
    <property type="evidence" value="ECO:0007669"/>
    <property type="project" value="UniProtKB-UniRule"/>
</dbReference>
<keyword evidence="4" id="KW-0010">Activator</keyword>
<evidence type="ECO:0000256" key="1">
    <source>
        <dbReference type="ARBA" id="ARBA00004123"/>
    </source>
</evidence>
<keyword evidence="5 7" id="KW-0804">Transcription</keyword>
<feature type="compositionally biased region" description="Basic residues" evidence="8">
    <location>
        <begin position="117"/>
        <end position="133"/>
    </location>
</feature>
<feature type="compositionally biased region" description="Low complexity" evidence="8">
    <location>
        <begin position="157"/>
        <end position="166"/>
    </location>
</feature>
<keyword evidence="2 7" id="KW-0805">Transcription regulation</keyword>
<dbReference type="GO" id="GO:0016602">
    <property type="term" value="C:CCAAT-binding factor complex"/>
    <property type="evidence" value="ECO:0007669"/>
    <property type="project" value="InterPro"/>
</dbReference>
<keyword evidence="10" id="KW-1185">Reference proteome</keyword>
<dbReference type="InterPro" id="IPR018362">
    <property type="entry name" value="CCAAT-binding_factor_CS"/>
</dbReference>
<comment type="similarity">
    <text evidence="7">Belongs to the NFYA/HAP2 subunit family.</text>
</comment>
<dbReference type="SMART" id="SM00521">
    <property type="entry name" value="CBF"/>
    <property type="match status" value="1"/>
</dbReference>
<dbReference type="Proteomes" id="UP001150925">
    <property type="component" value="Unassembled WGS sequence"/>
</dbReference>
<keyword evidence="6 7" id="KW-0539">Nucleus</keyword>
<accession>A0A9W8AR82</accession>
<proteinExistence type="inferred from homology"/>
<dbReference type="Pfam" id="PF02045">
    <property type="entry name" value="CBFB_NFYA"/>
    <property type="match status" value="1"/>
</dbReference>
<dbReference type="Gene3D" id="6.10.250.2430">
    <property type="match status" value="1"/>
</dbReference>
<evidence type="ECO:0000256" key="5">
    <source>
        <dbReference type="ARBA" id="ARBA00023163"/>
    </source>
</evidence>
<comment type="function">
    <text evidence="7">Component of the sequence-specific heterotrimeric transcription factor (NF-Y) which specifically recognizes a 5'-CCAAT-3' box motif found in the promoters of its target genes.</text>
</comment>
<reference evidence="9" key="1">
    <citation type="submission" date="2022-07" db="EMBL/GenBank/DDBJ databases">
        <title>Phylogenomic reconstructions and comparative analyses of Kickxellomycotina fungi.</title>
        <authorList>
            <person name="Reynolds N.K."/>
            <person name="Stajich J.E."/>
            <person name="Barry K."/>
            <person name="Grigoriev I.V."/>
            <person name="Crous P."/>
            <person name="Smith M.E."/>
        </authorList>
    </citation>
    <scope>NUCLEOTIDE SEQUENCE</scope>
    <source>
        <strain evidence="9">RSA 1196</strain>
    </source>
</reference>
<feature type="compositionally biased region" description="Basic and acidic residues" evidence="8">
    <location>
        <begin position="1"/>
        <end position="12"/>
    </location>
</feature>
<evidence type="ECO:0000256" key="2">
    <source>
        <dbReference type="ARBA" id="ARBA00023015"/>
    </source>
</evidence>
<dbReference type="PANTHER" id="PTHR12632">
    <property type="entry name" value="TRANSCRIPTION FACTOR NF-Y ALPHA-RELATED"/>
    <property type="match status" value="1"/>
</dbReference>
<evidence type="ECO:0000313" key="10">
    <source>
        <dbReference type="Proteomes" id="UP001150925"/>
    </source>
</evidence>